<accession>A0ACB9NZV6</accession>
<protein>
    <submittedName>
        <fullName evidence="1">Uncharacterized protein</fullName>
    </submittedName>
</protein>
<keyword evidence="2" id="KW-1185">Reference proteome</keyword>
<sequence length="410" mass="44926">MADRVLQISKRSACKKNKLSSPDANKPSPGMSDSSASPSPSPQMPGEKLGTCVQCNHCKNYVRPIWSPNLVKCPTCCNPIHSSGEGGRVRMRDRIGNSIRSSTFWGCTSSHGTRNTGLVHGSDGPVPVLSKVRQKKRAFLCGVSYRKKKYELKGTINDVKNMKQLLINGFAFSEGSIHILTEDEKDEGRRPTRKNILESLKWLVKDSAPGDSLLFFFSGHGLRYPESEKGDELDGFDESICPVDFVREGVIRDNEINSIIVEPLKEGVMLHAIIDACHSGTVLDLPYEYDYNNDKWLDVGPPSGTYKGTRGGIAICLSACPDAELAADTSALAGRKMSGAMTTSFINSLNRQPSLTYRDLLNSMNKVIDEANQSNCLNAPGLSRVFNAKLSQEPVLSASGTFNVRKKFEL</sequence>
<gene>
    <name evidence="1" type="ORF">MLD38_026925</name>
</gene>
<dbReference type="EMBL" id="CM042886">
    <property type="protein sequence ID" value="KAI4342283.1"/>
    <property type="molecule type" value="Genomic_DNA"/>
</dbReference>
<dbReference type="Proteomes" id="UP001057402">
    <property type="component" value="Chromosome 7"/>
</dbReference>
<evidence type="ECO:0000313" key="2">
    <source>
        <dbReference type="Proteomes" id="UP001057402"/>
    </source>
</evidence>
<name>A0ACB9NZV6_9MYRT</name>
<proteinExistence type="predicted"/>
<comment type="caution">
    <text evidence="1">The sequence shown here is derived from an EMBL/GenBank/DDBJ whole genome shotgun (WGS) entry which is preliminary data.</text>
</comment>
<organism evidence="1 2">
    <name type="scientific">Melastoma candidum</name>
    <dbReference type="NCBI Taxonomy" id="119954"/>
    <lineage>
        <taxon>Eukaryota</taxon>
        <taxon>Viridiplantae</taxon>
        <taxon>Streptophyta</taxon>
        <taxon>Embryophyta</taxon>
        <taxon>Tracheophyta</taxon>
        <taxon>Spermatophyta</taxon>
        <taxon>Magnoliopsida</taxon>
        <taxon>eudicotyledons</taxon>
        <taxon>Gunneridae</taxon>
        <taxon>Pentapetalae</taxon>
        <taxon>rosids</taxon>
        <taxon>malvids</taxon>
        <taxon>Myrtales</taxon>
        <taxon>Melastomataceae</taxon>
        <taxon>Melastomatoideae</taxon>
        <taxon>Melastomateae</taxon>
        <taxon>Melastoma</taxon>
    </lineage>
</organism>
<evidence type="ECO:0000313" key="1">
    <source>
        <dbReference type="EMBL" id="KAI4342283.1"/>
    </source>
</evidence>
<reference evidence="2" key="1">
    <citation type="journal article" date="2023" name="Front. Plant Sci.">
        <title>Chromosomal-level genome assembly of Melastoma candidum provides insights into trichome evolution.</title>
        <authorList>
            <person name="Zhong Y."/>
            <person name="Wu W."/>
            <person name="Sun C."/>
            <person name="Zou P."/>
            <person name="Liu Y."/>
            <person name="Dai S."/>
            <person name="Zhou R."/>
        </authorList>
    </citation>
    <scope>NUCLEOTIDE SEQUENCE [LARGE SCALE GENOMIC DNA]</scope>
</reference>